<feature type="compositionally biased region" description="Low complexity" evidence="2">
    <location>
        <begin position="19"/>
        <end position="29"/>
    </location>
</feature>
<feature type="region of interest" description="Disordered" evidence="2">
    <location>
        <begin position="346"/>
        <end position="367"/>
    </location>
</feature>
<dbReference type="InterPro" id="IPR036864">
    <property type="entry name" value="Zn2-C6_fun-type_DNA-bd_sf"/>
</dbReference>
<reference evidence="4 5" key="1">
    <citation type="submission" date="2024-01" db="EMBL/GenBank/DDBJ databases">
        <authorList>
            <person name="Allen C."/>
            <person name="Tagirdzhanova G."/>
        </authorList>
    </citation>
    <scope>NUCLEOTIDE SEQUENCE [LARGE SCALE GENOMIC DNA]</scope>
    <source>
        <strain evidence="4 5">CBS 573.63</strain>
    </source>
</reference>
<keyword evidence="1" id="KW-0539">Nucleus</keyword>
<feature type="region of interest" description="Disordered" evidence="2">
    <location>
        <begin position="52"/>
        <end position="99"/>
    </location>
</feature>
<evidence type="ECO:0000256" key="1">
    <source>
        <dbReference type="ARBA" id="ARBA00023242"/>
    </source>
</evidence>
<feature type="domain" description="Zn(2)-C6 fungal-type" evidence="3">
    <location>
        <begin position="470"/>
        <end position="502"/>
    </location>
</feature>
<evidence type="ECO:0000256" key="2">
    <source>
        <dbReference type="SAM" id="MobiDB-lite"/>
    </source>
</evidence>
<dbReference type="CDD" id="cd00067">
    <property type="entry name" value="GAL4"/>
    <property type="match status" value="1"/>
</dbReference>
<name>A0ABP0DSQ1_9PEZI</name>
<accession>A0ABP0DSQ1</accession>
<dbReference type="Pfam" id="PF00172">
    <property type="entry name" value="Zn_clus"/>
    <property type="match status" value="1"/>
</dbReference>
<feature type="compositionally biased region" description="Low complexity" evidence="2">
    <location>
        <begin position="395"/>
        <end position="410"/>
    </location>
</feature>
<sequence length="949" mass="104194">MGYDTLPSDDGSWNFLELSNSGSQSGSPSVAFLHSPASRSLSSYGVVTHVGQGGHGLSSSPGSGGFHYNHSPEPLTLPRPPTSSPAQPVSASDQQPRADFPSADQLASLLSYQISDQVNTLDTSSASLGSSAYATNQYIPALADAAGFAQNAQNTTLTDYQLQELTDFCSTNLLSQTLQTENIPTPPRQLGQEQQQQQTISSIPNYLKAGTSIPSWNSVSLPDSQMSKLISHHGSEMNSLSPESLCPAIPVTTGISQSTSSRLITYNQSDVEPLNQLEFSQLRQMLYVGQSVQTDIAQQVVFAQHEQLAQEFWTQQAQELQQLHLSQTPSMTPLVHGATDTVGWVSTSAPAPSETKTSPLHSSSKPILSRLGQSSISINKVRGSSTRVTKKKASHSSSDKLQLSSSAESSSGDDRFVIFTPKSVSTQSDSGGRFNPFECFEAMSATQKGRKGPLAEEVKENALQVRRAGACFCCHSRKVKCDAQLPCKNCIKLTTHLPQAICWRFDDFLGPLFPTLIRSHFRKDNMATFISENIDSFYGDTSHTIHLSSGLAFNAELEVRNVRIFRPVHASSALQHAHLQSANNLLQVSLGNSLPMALDLSENLAVAALSQQEKIKKALRTYVDTIIKEDAYVDTVTERLRGSELPKKILTITRNFYLKTNSPIVKQALYIYTMQYMMMHHLVITDQSLKNLLLAGHIFPASTFHTSRLLNRQIKAILDELMQEEVDKLFRMFTRELKPKARMAWATCLAAFLIFCLFMESTGLSIDNYVITENQISLDNKLRAIPDFSRAVVVKLSRELENLPFRQFAFQFHNIYQTHQLPPSSISSASTSSISTSSSTSSPSSSSPGIASTLPGVTSSVKASFNPLVDDAPLLAGDLDKHARELVTQLRALLSGDSWSELDYLTFDFLIDSIETHPYPKDISLNYTGRLCSKFLLSFQNQNYILTPA</sequence>
<dbReference type="PROSITE" id="PS50048">
    <property type="entry name" value="ZN2_CY6_FUNGAL_2"/>
    <property type="match status" value="1"/>
</dbReference>
<feature type="compositionally biased region" description="Polar residues" evidence="2">
    <location>
        <begin position="86"/>
        <end position="95"/>
    </location>
</feature>
<feature type="region of interest" description="Disordered" evidence="2">
    <location>
        <begin position="379"/>
        <end position="412"/>
    </location>
</feature>
<proteinExistence type="predicted"/>
<feature type="region of interest" description="Disordered" evidence="2">
    <location>
        <begin position="827"/>
        <end position="851"/>
    </location>
</feature>
<dbReference type="EMBL" id="CAWUOM010000079">
    <property type="protein sequence ID" value="CAK7270899.1"/>
    <property type="molecule type" value="Genomic_DNA"/>
</dbReference>
<protein>
    <recommendedName>
        <fullName evidence="3">Zn(2)-C6 fungal-type domain-containing protein</fullName>
    </recommendedName>
</protein>
<feature type="region of interest" description="Disordered" evidence="2">
    <location>
        <begin position="1"/>
        <end position="31"/>
    </location>
</feature>
<dbReference type="PANTHER" id="PTHR35392">
    <property type="entry name" value="ZN(II)2CYS6 TRANSCRIPTION FACTOR (EUROFUNG)-RELATED-RELATED"/>
    <property type="match status" value="1"/>
</dbReference>
<dbReference type="SUPFAM" id="SSF57701">
    <property type="entry name" value="Zn2/Cys6 DNA-binding domain"/>
    <property type="match status" value="1"/>
</dbReference>
<gene>
    <name evidence="4" type="ORF">SEPCBS57363_004341</name>
</gene>
<dbReference type="InterPro" id="IPR052973">
    <property type="entry name" value="Fungal_sec-metab_reg_TF"/>
</dbReference>
<dbReference type="PANTHER" id="PTHR35392:SF5">
    <property type="entry name" value="ZN(2)-C6 FUNGAL-TYPE DOMAIN-CONTAINING PROTEIN"/>
    <property type="match status" value="1"/>
</dbReference>
<dbReference type="InterPro" id="IPR001138">
    <property type="entry name" value="Zn2Cys6_DnaBD"/>
</dbReference>
<organism evidence="4 5">
    <name type="scientific">Sporothrix epigloea</name>
    <dbReference type="NCBI Taxonomy" id="1892477"/>
    <lineage>
        <taxon>Eukaryota</taxon>
        <taxon>Fungi</taxon>
        <taxon>Dikarya</taxon>
        <taxon>Ascomycota</taxon>
        <taxon>Pezizomycotina</taxon>
        <taxon>Sordariomycetes</taxon>
        <taxon>Sordariomycetidae</taxon>
        <taxon>Ophiostomatales</taxon>
        <taxon>Ophiostomataceae</taxon>
        <taxon>Sporothrix</taxon>
    </lineage>
</organism>
<evidence type="ECO:0000313" key="5">
    <source>
        <dbReference type="Proteomes" id="UP001642501"/>
    </source>
</evidence>
<comment type="caution">
    <text evidence="4">The sequence shown here is derived from an EMBL/GenBank/DDBJ whole genome shotgun (WGS) entry which is preliminary data.</text>
</comment>
<keyword evidence="5" id="KW-1185">Reference proteome</keyword>
<dbReference type="Proteomes" id="UP001642501">
    <property type="component" value="Unassembled WGS sequence"/>
</dbReference>
<evidence type="ECO:0000313" key="4">
    <source>
        <dbReference type="EMBL" id="CAK7270899.1"/>
    </source>
</evidence>
<evidence type="ECO:0000259" key="3">
    <source>
        <dbReference type="PROSITE" id="PS50048"/>
    </source>
</evidence>